<gene>
    <name evidence="1" type="ORF">MILVUS5_LOCUS14329</name>
</gene>
<comment type="caution">
    <text evidence="1">The sequence shown here is derived from an EMBL/GenBank/DDBJ whole genome shotgun (WGS) entry which is preliminary data.</text>
</comment>
<accession>A0ACB0JPL2</accession>
<organism evidence="1 2">
    <name type="scientific">Trifolium pratense</name>
    <name type="common">Red clover</name>
    <dbReference type="NCBI Taxonomy" id="57577"/>
    <lineage>
        <taxon>Eukaryota</taxon>
        <taxon>Viridiplantae</taxon>
        <taxon>Streptophyta</taxon>
        <taxon>Embryophyta</taxon>
        <taxon>Tracheophyta</taxon>
        <taxon>Spermatophyta</taxon>
        <taxon>Magnoliopsida</taxon>
        <taxon>eudicotyledons</taxon>
        <taxon>Gunneridae</taxon>
        <taxon>Pentapetalae</taxon>
        <taxon>rosids</taxon>
        <taxon>fabids</taxon>
        <taxon>Fabales</taxon>
        <taxon>Fabaceae</taxon>
        <taxon>Papilionoideae</taxon>
        <taxon>50 kb inversion clade</taxon>
        <taxon>NPAAA clade</taxon>
        <taxon>Hologalegina</taxon>
        <taxon>IRL clade</taxon>
        <taxon>Trifolieae</taxon>
        <taxon>Trifolium</taxon>
    </lineage>
</organism>
<evidence type="ECO:0000313" key="2">
    <source>
        <dbReference type="Proteomes" id="UP001177021"/>
    </source>
</evidence>
<sequence length="150" mass="16997">MKEKKKIQSPSLVFFTVSYSRCKNVQHIHLPMSSSSRLMLLLTLARSFNSFIFFLFDCLSFKLDKVLFVVASFFLALRFCFGALTLIASMFCSSHRPHPLLQCCSSLSQSQPSLTSSHNSSRTRSDQGDPCLKTWEIVVAKVYPCHKLCS</sequence>
<evidence type="ECO:0000313" key="1">
    <source>
        <dbReference type="EMBL" id="CAJ2645432.1"/>
    </source>
</evidence>
<keyword evidence="2" id="KW-1185">Reference proteome</keyword>
<proteinExistence type="predicted"/>
<protein>
    <submittedName>
        <fullName evidence="1">Uncharacterized protein</fullName>
    </submittedName>
</protein>
<reference evidence="1" key="1">
    <citation type="submission" date="2023-10" db="EMBL/GenBank/DDBJ databases">
        <authorList>
            <person name="Rodriguez Cubillos JULIANA M."/>
            <person name="De Vega J."/>
        </authorList>
    </citation>
    <scope>NUCLEOTIDE SEQUENCE</scope>
</reference>
<dbReference type="Proteomes" id="UP001177021">
    <property type="component" value="Unassembled WGS sequence"/>
</dbReference>
<dbReference type="EMBL" id="CASHSV030000076">
    <property type="protein sequence ID" value="CAJ2645432.1"/>
    <property type="molecule type" value="Genomic_DNA"/>
</dbReference>
<name>A0ACB0JPL2_TRIPR</name>